<sequence length="62" mass="6620">MCIPTSRNRAIALSIPLGMDGRSDGGITRPWARSPSSMIVRSKPAGLYELSSAAVSKSTRKE</sequence>
<reference evidence="1" key="1">
    <citation type="submission" date="2020-02" db="EMBL/GenBank/DDBJ databases">
        <authorList>
            <person name="Meier V. D."/>
        </authorList>
    </citation>
    <scope>NUCLEOTIDE SEQUENCE</scope>
    <source>
        <strain evidence="1">AVDCRST_MAG19</strain>
    </source>
</reference>
<accession>A0A6J4V6D1</accession>
<gene>
    <name evidence="1" type="ORF">AVDCRST_MAG19-2488</name>
</gene>
<name>A0A6J4V6D1_9BACT</name>
<dbReference type="AlphaFoldDB" id="A0A6J4V6D1"/>
<protein>
    <submittedName>
        <fullName evidence="1">Uncharacterized protein</fullName>
    </submittedName>
</protein>
<proteinExistence type="predicted"/>
<organism evidence="1">
    <name type="scientific">uncultured Thermomicrobiales bacterium</name>
    <dbReference type="NCBI Taxonomy" id="1645740"/>
    <lineage>
        <taxon>Bacteria</taxon>
        <taxon>Pseudomonadati</taxon>
        <taxon>Thermomicrobiota</taxon>
        <taxon>Thermomicrobia</taxon>
        <taxon>Thermomicrobiales</taxon>
        <taxon>environmental samples</taxon>
    </lineage>
</organism>
<dbReference type="EMBL" id="CADCWL010000120">
    <property type="protein sequence ID" value="CAA9568162.1"/>
    <property type="molecule type" value="Genomic_DNA"/>
</dbReference>
<evidence type="ECO:0000313" key="1">
    <source>
        <dbReference type="EMBL" id="CAA9568162.1"/>
    </source>
</evidence>